<comment type="function">
    <text evidence="7 8 9">Associates with the EF-Tu.GDP complex and induces the exchange of GDP to GTP. It remains bound to the aminoacyl-tRNA.EF-Tu.GTP complex up to the GTP hydrolysis stage on the ribosome.</text>
</comment>
<dbReference type="PANTHER" id="PTHR11741:SF0">
    <property type="entry name" value="ELONGATION FACTOR TS, MITOCHONDRIAL"/>
    <property type="match status" value="1"/>
</dbReference>
<dbReference type="RefSeq" id="WP_020959375.1">
    <property type="nucleotide sequence ID" value="NC_022080.4"/>
</dbReference>
<feature type="region of interest" description="Involved in Mg(2+) ion dislocation from EF-Tu" evidence="8">
    <location>
        <begin position="79"/>
        <end position="82"/>
    </location>
</feature>
<dbReference type="HAMAP" id="MF_00050">
    <property type="entry name" value="EF_Ts"/>
    <property type="match status" value="1"/>
</dbReference>
<dbReference type="InterPro" id="IPR009060">
    <property type="entry name" value="UBA-like_sf"/>
</dbReference>
<dbReference type="Pfam" id="PF25025">
    <property type="entry name" value="EF-Ts_N"/>
    <property type="match status" value="1"/>
</dbReference>
<dbReference type="GO" id="GO:0003746">
    <property type="term" value="F:translation elongation factor activity"/>
    <property type="evidence" value="ECO:0007669"/>
    <property type="project" value="UniProtKB-UniRule"/>
</dbReference>
<dbReference type="SUPFAM" id="SSF54713">
    <property type="entry name" value="Elongation factor Ts (EF-Ts), dimerisation domain"/>
    <property type="match status" value="2"/>
</dbReference>
<dbReference type="InterPro" id="IPR018101">
    <property type="entry name" value="Transl_elong_Ts_CS"/>
</dbReference>
<dbReference type="InterPro" id="IPR036402">
    <property type="entry name" value="EF-Ts_dimer_sf"/>
</dbReference>
<evidence type="ECO:0000256" key="2">
    <source>
        <dbReference type="ARBA" id="ARBA00005532"/>
    </source>
</evidence>
<evidence type="ECO:0000313" key="12">
    <source>
        <dbReference type="EMBL" id="AGT31564.1"/>
    </source>
</evidence>
<dbReference type="HOGENOM" id="CLU_047155_0_2_9"/>
<evidence type="ECO:0000256" key="10">
    <source>
        <dbReference type="RuleBase" id="RU000643"/>
    </source>
</evidence>
<keyword evidence="6 8" id="KW-0648">Protein biosynthesis</keyword>
<name>S5YXY0_GEOG3</name>
<dbReference type="EMBL" id="CP006254">
    <property type="protein sequence ID" value="AGT31564.1"/>
    <property type="molecule type" value="Genomic_DNA"/>
</dbReference>
<sequence>MAITAQMVKELREKTGAGMMDCKKALTETNGDMEKAIDWLREKGIAKAAKKADRIAAEGMTYIAVEGNAAVILEVNSETDFVAKNEAFQALVKELAAHLLKQKPASLDEALGQTMDNGSAVQDYINEAIAKIGEKITLRRFAVVDKADSETFGAYLHMGGRIGVLTLLAGNASEEVAKDVAMHVAALHPKYVSRDEVPQEELDREREVLKQQALNEGKPENIVEKMVEGRLKKFYEDVCLLEQAFVKNPDVTVRQYVESNGATVKQFIRYEVGEGLEKRQDNFAEEVMSQVRKQ</sequence>
<dbReference type="InterPro" id="IPR001816">
    <property type="entry name" value="Transl_elong_EFTs/EF1B"/>
</dbReference>
<evidence type="ECO:0000256" key="4">
    <source>
        <dbReference type="ARBA" id="ARBA00022490"/>
    </source>
</evidence>
<evidence type="ECO:0000256" key="3">
    <source>
        <dbReference type="ARBA" id="ARBA00016956"/>
    </source>
</evidence>
<evidence type="ECO:0000256" key="7">
    <source>
        <dbReference type="ARBA" id="ARBA00025453"/>
    </source>
</evidence>
<dbReference type="NCBIfam" id="TIGR00116">
    <property type="entry name" value="tsf"/>
    <property type="match status" value="1"/>
</dbReference>
<keyword evidence="4 8" id="KW-0963">Cytoplasm</keyword>
<keyword evidence="5 8" id="KW-0251">Elongation factor</keyword>
<dbReference type="CDD" id="cd14275">
    <property type="entry name" value="UBA_EF-Ts"/>
    <property type="match status" value="1"/>
</dbReference>
<dbReference type="Proteomes" id="UP000015500">
    <property type="component" value="Chromosome"/>
</dbReference>
<dbReference type="PANTHER" id="PTHR11741">
    <property type="entry name" value="ELONGATION FACTOR TS"/>
    <property type="match status" value="1"/>
</dbReference>
<evidence type="ECO:0000256" key="1">
    <source>
        <dbReference type="ARBA" id="ARBA00004496"/>
    </source>
</evidence>
<dbReference type="FunFam" id="1.10.286.20:FF:000003">
    <property type="entry name" value="Elongation factor Ts"/>
    <property type="match status" value="1"/>
</dbReference>
<dbReference type="FunFam" id="1.10.8.10:FF:000001">
    <property type="entry name" value="Elongation factor Ts"/>
    <property type="match status" value="1"/>
</dbReference>
<comment type="subcellular location">
    <subcellularLocation>
        <location evidence="1 8 10">Cytoplasm</location>
    </subcellularLocation>
</comment>
<dbReference type="STRING" id="1921421.M493_06345"/>
<dbReference type="GO" id="GO:0005737">
    <property type="term" value="C:cytoplasm"/>
    <property type="evidence" value="ECO:0007669"/>
    <property type="project" value="UniProtKB-SubCell"/>
</dbReference>
<evidence type="ECO:0000259" key="11">
    <source>
        <dbReference type="Pfam" id="PF00889"/>
    </source>
</evidence>
<dbReference type="KEGG" id="gjf:M493_06345"/>
<evidence type="ECO:0000256" key="6">
    <source>
        <dbReference type="ARBA" id="ARBA00022917"/>
    </source>
</evidence>
<dbReference type="AlphaFoldDB" id="S5YXY0"/>
<dbReference type="Pfam" id="PF00889">
    <property type="entry name" value="EF_TS"/>
    <property type="match status" value="1"/>
</dbReference>
<dbReference type="Gene3D" id="1.10.286.20">
    <property type="match status" value="1"/>
</dbReference>
<feature type="domain" description="Translation elongation factor EFTs/EF1B dimerisation" evidence="11">
    <location>
        <begin position="70"/>
        <end position="274"/>
    </location>
</feature>
<dbReference type="OrthoDB" id="9808348at2"/>
<keyword evidence="13" id="KW-1185">Reference proteome</keyword>
<dbReference type="PROSITE" id="PS01126">
    <property type="entry name" value="EF_TS_1"/>
    <property type="match status" value="1"/>
</dbReference>
<evidence type="ECO:0000256" key="9">
    <source>
        <dbReference type="RuleBase" id="RU000642"/>
    </source>
</evidence>
<evidence type="ECO:0000256" key="5">
    <source>
        <dbReference type="ARBA" id="ARBA00022768"/>
    </source>
</evidence>
<protein>
    <recommendedName>
        <fullName evidence="3 8">Elongation factor Ts</fullName>
        <shortName evidence="8">EF-Ts</shortName>
    </recommendedName>
</protein>
<dbReference type="SUPFAM" id="SSF46934">
    <property type="entry name" value="UBA-like"/>
    <property type="match status" value="1"/>
</dbReference>
<dbReference type="Gene3D" id="1.10.8.10">
    <property type="entry name" value="DNA helicase RuvA subunit, C-terminal domain"/>
    <property type="match status" value="1"/>
</dbReference>
<dbReference type="Gene3D" id="3.30.479.20">
    <property type="entry name" value="Elongation factor Ts, dimerisation domain"/>
    <property type="match status" value="2"/>
</dbReference>
<accession>S5YXY0</accession>
<proteinExistence type="inferred from homology"/>
<evidence type="ECO:0000256" key="8">
    <source>
        <dbReference type="HAMAP-Rule" id="MF_00050"/>
    </source>
</evidence>
<organism evidence="12 13">
    <name type="scientific">Geobacillus genomosp. 3</name>
    <dbReference type="NCBI Taxonomy" id="1921421"/>
    <lineage>
        <taxon>Bacteria</taxon>
        <taxon>Bacillati</taxon>
        <taxon>Bacillota</taxon>
        <taxon>Bacilli</taxon>
        <taxon>Bacillales</taxon>
        <taxon>Anoxybacillaceae</taxon>
        <taxon>Geobacillus</taxon>
    </lineage>
</organism>
<dbReference type="PROSITE" id="PS01127">
    <property type="entry name" value="EF_TS_2"/>
    <property type="match status" value="1"/>
</dbReference>
<dbReference type="PATRIC" id="fig|1345697.3.peg.1177"/>
<comment type="similarity">
    <text evidence="2 8 9">Belongs to the EF-Ts family.</text>
</comment>
<dbReference type="InterPro" id="IPR014039">
    <property type="entry name" value="Transl_elong_EFTs/EF1B_dimer"/>
</dbReference>
<gene>
    <name evidence="8" type="primary">tsf</name>
    <name evidence="12" type="ORF">M493_06345</name>
</gene>
<reference evidence="12 13" key="1">
    <citation type="journal article" date="2014" name="Genome Announc.">
        <title>Complete Genome Sequence of the Thermophilic Polychlorinated Biphenyl Degrader Geobacillus sp. Strain JF8 (NBRC 109937).</title>
        <authorList>
            <person name="Shintani M."/>
            <person name="Ohtsubo Y."/>
            <person name="Fukuda K."/>
            <person name="Hosoyama A."/>
            <person name="Ohji S."/>
            <person name="Yamazoe A."/>
            <person name="Fujita N."/>
            <person name="Nagata Y."/>
            <person name="Tsuda M."/>
            <person name="Hatta T."/>
            <person name="Kimbara K."/>
        </authorList>
    </citation>
    <scope>NUCLEOTIDE SEQUENCE [LARGE SCALE GENOMIC DNA]</scope>
    <source>
        <strain evidence="12 13">JF8</strain>
    </source>
</reference>
<evidence type="ECO:0000313" key="13">
    <source>
        <dbReference type="Proteomes" id="UP000015500"/>
    </source>
</evidence>